<dbReference type="InterPro" id="IPR032710">
    <property type="entry name" value="NTF2-like_dom_sf"/>
</dbReference>
<dbReference type="OrthoDB" id="4153705at2"/>
<dbReference type="AlphaFoldDB" id="A0A6I4WMJ3"/>
<dbReference type="PANTHER" id="PTHR38436">
    <property type="entry name" value="POLYKETIDE CYCLASE SNOAL-LIKE DOMAIN"/>
    <property type="match status" value="1"/>
</dbReference>
<dbReference type="GO" id="GO:0030638">
    <property type="term" value="P:polyketide metabolic process"/>
    <property type="evidence" value="ECO:0007669"/>
    <property type="project" value="InterPro"/>
</dbReference>
<dbReference type="InterPro" id="IPR009959">
    <property type="entry name" value="Cyclase_SnoaL-like"/>
</dbReference>
<accession>A0A6I4WMJ3</accession>
<keyword evidence="2" id="KW-1185">Reference proteome</keyword>
<comment type="caution">
    <text evidence="1">The sequence shown here is derived from an EMBL/GenBank/DDBJ whole genome shotgun (WGS) entry which is preliminary data.</text>
</comment>
<evidence type="ECO:0000313" key="2">
    <source>
        <dbReference type="Proteomes" id="UP000431901"/>
    </source>
</evidence>
<dbReference type="Pfam" id="PF07366">
    <property type="entry name" value="SnoaL"/>
    <property type="match status" value="1"/>
</dbReference>
<name>A0A6I4WMJ3_9ACTN</name>
<dbReference type="Proteomes" id="UP000431901">
    <property type="component" value="Unassembled WGS sequence"/>
</dbReference>
<dbReference type="EMBL" id="WUTW01000009">
    <property type="protein sequence ID" value="MXQ67882.1"/>
    <property type="molecule type" value="Genomic_DNA"/>
</dbReference>
<sequence>MSALTARRIIEEGFSKGDVDVLDEVMTPDFVNHNAPPGMDTGIDGVKQVIRVERTGFPDLNVEIIRDFEVDGFVIQQVRLTGTHKGPVFGVPATGRTVVWNEIHIARIRDGRVAEHWACNDLHSLLMQIGKIDPPDTSAFALTPAEQG</sequence>
<dbReference type="PANTHER" id="PTHR38436:SF1">
    <property type="entry name" value="ESTER CYCLASE"/>
    <property type="match status" value="1"/>
</dbReference>
<proteinExistence type="predicted"/>
<evidence type="ECO:0000313" key="1">
    <source>
        <dbReference type="EMBL" id="MXQ67882.1"/>
    </source>
</evidence>
<dbReference type="RefSeq" id="WP_161106072.1">
    <property type="nucleotide sequence ID" value="NZ_JBHLYI010000015.1"/>
</dbReference>
<dbReference type="Gene3D" id="3.10.450.50">
    <property type="match status" value="1"/>
</dbReference>
<reference evidence="1 2" key="1">
    <citation type="submission" date="2019-12" db="EMBL/GenBank/DDBJ databases">
        <title>Nocardia macrotermitis sp. nov. and Nocardia aurantia sp. nov., isolated from the gut of the fungus growing-termite Macrotermes natalensis.</title>
        <authorList>
            <person name="Christine B."/>
            <person name="Rene B."/>
        </authorList>
    </citation>
    <scope>NUCLEOTIDE SEQUENCE [LARGE SCALE GENOMIC DNA]</scope>
    <source>
        <strain evidence="1 2">DSM 102126</strain>
    </source>
</reference>
<protein>
    <submittedName>
        <fullName evidence="1">Ester cyclase</fullName>
    </submittedName>
</protein>
<dbReference type="SUPFAM" id="SSF54427">
    <property type="entry name" value="NTF2-like"/>
    <property type="match status" value="1"/>
</dbReference>
<gene>
    <name evidence="1" type="ORF">GQ466_28090</name>
</gene>
<organism evidence="1 2">
    <name type="scientific">Actinomadura rayongensis</name>
    <dbReference type="NCBI Taxonomy" id="1429076"/>
    <lineage>
        <taxon>Bacteria</taxon>
        <taxon>Bacillati</taxon>
        <taxon>Actinomycetota</taxon>
        <taxon>Actinomycetes</taxon>
        <taxon>Streptosporangiales</taxon>
        <taxon>Thermomonosporaceae</taxon>
        <taxon>Actinomadura</taxon>
    </lineage>
</organism>